<feature type="region of interest" description="Disordered" evidence="1">
    <location>
        <begin position="348"/>
        <end position="420"/>
    </location>
</feature>
<accession>A0A3P5Z876</accession>
<dbReference type="PANTHER" id="PTHR31286:SF178">
    <property type="entry name" value="DUF4283 DOMAIN-CONTAINING PROTEIN"/>
    <property type="match status" value="1"/>
</dbReference>
<proteinExistence type="predicted"/>
<feature type="domain" description="DUF4283" evidence="2">
    <location>
        <begin position="31"/>
        <end position="111"/>
    </location>
</feature>
<dbReference type="PANTHER" id="PTHR31286">
    <property type="entry name" value="GLYCINE-RICH CELL WALL STRUCTURAL PROTEIN 1.8-LIKE"/>
    <property type="match status" value="1"/>
</dbReference>
<dbReference type="InterPro" id="IPR025558">
    <property type="entry name" value="DUF4283"/>
</dbReference>
<evidence type="ECO:0000313" key="3">
    <source>
        <dbReference type="EMBL" id="VDC76466.1"/>
    </source>
</evidence>
<evidence type="ECO:0000256" key="1">
    <source>
        <dbReference type="SAM" id="MobiDB-lite"/>
    </source>
</evidence>
<organism evidence="3">
    <name type="scientific">Brassica campestris</name>
    <name type="common">Field mustard</name>
    <dbReference type="NCBI Taxonomy" id="3711"/>
    <lineage>
        <taxon>Eukaryota</taxon>
        <taxon>Viridiplantae</taxon>
        <taxon>Streptophyta</taxon>
        <taxon>Embryophyta</taxon>
        <taxon>Tracheophyta</taxon>
        <taxon>Spermatophyta</taxon>
        <taxon>Magnoliopsida</taxon>
        <taxon>eudicotyledons</taxon>
        <taxon>Gunneridae</taxon>
        <taxon>Pentapetalae</taxon>
        <taxon>rosids</taxon>
        <taxon>malvids</taxon>
        <taxon>Brassicales</taxon>
        <taxon>Brassicaceae</taxon>
        <taxon>Brassiceae</taxon>
        <taxon>Brassica</taxon>
    </lineage>
</organism>
<evidence type="ECO:0000259" key="2">
    <source>
        <dbReference type="Pfam" id="PF14111"/>
    </source>
</evidence>
<sequence>MGNVDHAFESMSLEEDEVPFDLPDLPQFSAIERNKMSILGRTLNPDNQNIADLIRDMPRKWQVYGRVHGIALSKTTFQFVFKYEHDLEEVLNKRVWTFNDWSIVIDRWTETPDEDYLKYLLVWVRIRNIPVNHYTEGAITALGDIIWRVDVVAFDPDKPQTNDYVRVRVFFDVSRPVRRSKVVNLPKGGGSVTILYDFERIQKRCYHCQRLTHEKDKCPILIQERQDKAKAWRKKVSEDNQKEEEGKQTFMVTIDKDDPLFGVLNEDQVGVDKATGRRKINPEVLQQMREYILAAEGGEKRIRQERVRKSVSDLDNDPLGQKKFLRLEAAPLIIHEVDKGKGFVFGYSNQNEQNHSGENGSRGSSSWVEKEKGPLRSGSGVGRGDRDSNPTEKGNNFFFECSTGFSSGFSTASSSGTKKD</sequence>
<name>A0A3P5Z876_BRACM</name>
<dbReference type="InterPro" id="IPR040256">
    <property type="entry name" value="At4g02000-like"/>
</dbReference>
<gene>
    <name evidence="3" type="ORF">BRAA01T02968Z</name>
</gene>
<dbReference type="AlphaFoldDB" id="A0A3P5Z876"/>
<dbReference type="Pfam" id="PF14111">
    <property type="entry name" value="DUF4283"/>
    <property type="match status" value="1"/>
</dbReference>
<feature type="compositionally biased region" description="Low complexity" evidence="1">
    <location>
        <begin position="397"/>
        <end position="420"/>
    </location>
</feature>
<feature type="compositionally biased region" description="Polar residues" evidence="1">
    <location>
        <begin position="348"/>
        <end position="367"/>
    </location>
</feature>
<protein>
    <recommendedName>
        <fullName evidence="2">DUF4283 domain-containing protein</fullName>
    </recommendedName>
</protein>
<reference evidence="3" key="1">
    <citation type="submission" date="2018-11" db="EMBL/GenBank/DDBJ databases">
        <authorList>
            <consortium name="Genoscope - CEA"/>
            <person name="William W."/>
        </authorList>
    </citation>
    <scope>NUCLEOTIDE SEQUENCE</scope>
</reference>
<dbReference type="EMBL" id="LR031571">
    <property type="protein sequence ID" value="VDC76466.1"/>
    <property type="molecule type" value="Genomic_DNA"/>
</dbReference>